<dbReference type="PANTHER" id="PTHR47738:SF3">
    <property type="entry name" value="PHOSPHOTRANSFERASE SYSTEM MANNITOL_FRUCTOSE-SPECIFIC IIA DOMAIN CONTAINING PROTEIN"/>
    <property type="match status" value="1"/>
</dbReference>
<dbReference type="InterPro" id="IPR016152">
    <property type="entry name" value="PTrfase/Anion_transptr"/>
</dbReference>
<evidence type="ECO:0000259" key="1">
    <source>
        <dbReference type="PROSITE" id="PS51094"/>
    </source>
</evidence>
<dbReference type="EMBL" id="AMQX01000005">
    <property type="protein sequence ID" value="EKS51462.1"/>
    <property type="molecule type" value="Genomic_DNA"/>
</dbReference>
<organism evidence="2 3">
    <name type="scientific">Lacticaseibacillus rhamnosus LRHMDP3</name>
    <dbReference type="NCBI Taxonomy" id="1203259"/>
    <lineage>
        <taxon>Bacteria</taxon>
        <taxon>Bacillati</taxon>
        <taxon>Bacillota</taxon>
        <taxon>Bacilli</taxon>
        <taxon>Lactobacillales</taxon>
        <taxon>Lactobacillaceae</taxon>
        <taxon>Lacticaseibacillus</taxon>
    </lineage>
</organism>
<sequence length="156" mass="17619">MDLKFEQRFIYPDLEADSYEDAIRKMSAKLVKAGLVSPEYPDQVIAREENFPTGLVLADLNIGIPHTEAEYVNQTVVSVATLAHPVKVHSMIDPSETLAVKMMFMIAVSDPKGQVTILRELMRLFQNQSLMQRIMSERSTTEIYKLLEANVSKSSK</sequence>
<comment type="caution">
    <text evidence="2">The sequence shown here is derived from an EMBL/GenBank/DDBJ whole genome shotgun (WGS) entry which is preliminary data.</text>
</comment>
<reference evidence="2 3" key="1">
    <citation type="journal article" date="2013" name="Genome Announc.">
        <title>Draft Genome Sequence of Staphylococcus simulans UMC-CNS-990, Isolated from a Case of Chronic Bovine Mastitis.</title>
        <authorList>
            <person name="Calcutt M.J."/>
            <person name="Foecking M.F."/>
            <person name="Hsieh H.Y."/>
            <person name="Perry J."/>
            <person name="Stewart G.C."/>
            <person name="Middleton J.R."/>
        </authorList>
    </citation>
    <scope>NUCLEOTIDE SEQUENCE [LARGE SCALE GENOMIC DNA]</scope>
    <source>
        <strain evidence="2 3">LRHMDP3</strain>
    </source>
</reference>
<dbReference type="RefSeq" id="WP_005717620.1">
    <property type="nucleotide sequence ID" value="NZ_AMQX01000005.1"/>
</dbReference>
<proteinExistence type="predicted"/>
<dbReference type="EC" id="2.7.1.69" evidence="2"/>
<evidence type="ECO:0000313" key="2">
    <source>
        <dbReference type="EMBL" id="EKS51462.1"/>
    </source>
</evidence>
<evidence type="ECO:0000313" key="3">
    <source>
        <dbReference type="Proteomes" id="UP000009352"/>
    </source>
</evidence>
<feature type="domain" description="PTS EIIA type-2" evidence="1">
    <location>
        <begin position="3"/>
        <end position="150"/>
    </location>
</feature>
<dbReference type="Pfam" id="PF00359">
    <property type="entry name" value="PTS_EIIA_2"/>
    <property type="match status" value="1"/>
</dbReference>
<protein>
    <submittedName>
        <fullName evidence="2">PTS system, galactitol-specific IIA component</fullName>
        <ecNumber evidence="2">2.7.1.69</ecNumber>
    </submittedName>
</protein>
<dbReference type="AlphaFoldDB" id="A0AB33XVN1"/>
<dbReference type="PANTHER" id="PTHR47738">
    <property type="entry name" value="PTS SYSTEM FRUCTOSE-LIKE EIIA COMPONENT-RELATED"/>
    <property type="match status" value="1"/>
</dbReference>
<dbReference type="SUPFAM" id="SSF55804">
    <property type="entry name" value="Phoshotransferase/anion transport protein"/>
    <property type="match status" value="1"/>
</dbReference>
<dbReference type="InterPro" id="IPR051541">
    <property type="entry name" value="PTS_SugarTrans_NitroReg"/>
</dbReference>
<name>A0AB33XVN1_LACRH</name>
<dbReference type="PROSITE" id="PS51094">
    <property type="entry name" value="PTS_EIIA_TYPE_2"/>
    <property type="match status" value="1"/>
</dbReference>
<keyword evidence="2" id="KW-0808">Transferase</keyword>
<dbReference type="CDD" id="cd00211">
    <property type="entry name" value="PTS_IIA_fru"/>
    <property type="match status" value="1"/>
</dbReference>
<dbReference type="GO" id="GO:0016740">
    <property type="term" value="F:transferase activity"/>
    <property type="evidence" value="ECO:0007669"/>
    <property type="project" value="UniProtKB-KW"/>
</dbReference>
<dbReference type="InterPro" id="IPR002178">
    <property type="entry name" value="PTS_EIIA_type-2_dom"/>
</dbReference>
<accession>A0AB33XVN1</accession>
<dbReference type="Gene3D" id="3.40.930.10">
    <property type="entry name" value="Mannitol-specific EII, Chain A"/>
    <property type="match status" value="1"/>
</dbReference>
<gene>
    <name evidence="2" type="ORF">LRHMDP3_1187</name>
</gene>
<dbReference type="Proteomes" id="UP000009352">
    <property type="component" value="Unassembled WGS sequence"/>
</dbReference>